<evidence type="ECO:0000256" key="3">
    <source>
        <dbReference type="RuleBase" id="RU000363"/>
    </source>
</evidence>
<sequence>MNNLKDKWVLVTGASRGLGQLIAAFMAEQGCHMILHGRNLKNLEQTAEMVKKHNVKVHMVTCELSDLHAVDGMLQAIDTLGVDVELVFNNAGFQIGYHEDYYKTPDDDFLISYKANTVAPIKICYHFLPKMIEKGFGRIINTTSDIANEPQQAGYSASKAALDKLTVDLAGKLTGTGVTLNLVNPSWCQTDLGGPHAPNTPESALPGLVLPAFSSDKVNGLLINAQDFRNRRLSDALLMLENLHCYCT</sequence>
<evidence type="ECO:0000313" key="4">
    <source>
        <dbReference type="EMBL" id="MBO1266256.1"/>
    </source>
</evidence>
<dbReference type="GO" id="GO:0008202">
    <property type="term" value="P:steroid metabolic process"/>
    <property type="evidence" value="ECO:0007669"/>
    <property type="project" value="UniProtKB-KW"/>
</dbReference>
<comment type="similarity">
    <text evidence="1 3">Belongs to the short-chain dehydrogenases/reductases (SDR) family.</text>
</comment>
<name>A0A939HAM0_9CLOT</name>
<reference evidence="4" key="1">
    <citation type="submission" date="2021-03" db="EMBL/GenBank/DDBJ databases">
        <title>Proteiniclasticum marinus sp. nov., isolated from tidal flat sediment.</title>
        <authorList>
            <person name="Namirimu T."/>
            <person name="Yang J.-A."/>
            <person name="Yang S.-H."/>
            <person name="Kim Y.-J."/>
            <person name="Kwon K.K."/>
        </authorList>
    </citation>
    <scope>NUCLEOTIDE SEQUENCE</scope>
    <source>
        <strain evidence="4">SCR006</strain>
    </source>
</reference>
<evidence type="ECO:0000313" key="5">
    <source>
        <dbReference type="Proteomes" id="UP000664218"/>
    </source>
</evidence>
<dbReference type="CDD" id="cd05233">
    <property type="entry name" value="SDR_c"/>
    <property type="match status" value="1"/>
</dbReference>
<protein>
    <submittedName>
        <fullName evidence="4">SDR family oxidoreductase</fullName>
    </submittedName>
</protein>
<keyword evidence="2" id="KW-0753">Steroid metabolism</keyword>
<organism evidence="4 5">
    <name type="scientific">Proteiniclasticum aestuarii</name>
    <dbReference type="NCBI Taxonomy" id="2817862"/>
    <lineage>
        <taxon>Bacteria</taxon>
        <taxon>Bacillati</taxon>
        <taxon>Bacillota</taxon>
        <taxon>Clostridia</taxon>
        <taxon>Eubacteriales</taxon>
        <taxon>Clostridiaceae</taxon>
        <taxon>Proteiniclasticum</taxon>
    </lineage>
</organism>
<accession>A0A939HAM0</accession>
<dbReference type="EMBL" id="JAFNJU010000016">
    <property type="protein sequence ID" value="MBO1266256.1"/>
    <property type="molecule type" value="Genomic_DNA"/>
</dbReference>
<dbReference type="PRINTS" id="PR00080">
    <property type="entry name" value="SDRFAMILY"/>
</dbReference>
<keyword evidence="5" id="KW-1185">Reference proteome</keyword>
<comment type="caution">
    <text evidence="4">The sequence shown here is derived from an EMBL/GenBank/DDBJ whole genome shotgun (WGS) entry which is preliminary data.</text>
</comment>
<dbReference type="Pfam" id="PF00106">
    <property type="entry name" value="adh_short"/>
    <property type="match status" value="1"/>
</dbReference>
<dbReference type="InterPro" id="IPR036291">
    <property type="entry name" value="NAD(P)-bd_dom_sf"/>
</dbReference>
<dbReference type="PANTHER" id="PTHR42879">
    <property type="entry name" value="3-OXOACYL-(ACYL-CARRIER-PROTEIN) REDUCTASE"/>
    <property type="match status" value="1"/>
</dbReference>
<dbReference type="RefSeq" id="WP_207600783.1">
    <property type="nucleotide sequence ID" value="NZ_JAFNJU010000016.1"/>
</dbReference>
<dbReference type="AlphaFoldDB" id="A0A939HAM0"/>
<dbReference type="InterPro" id="IPR002347">
    <property type="entry name" value="SDR_fam"/>
</dbReference>
<dbReference type="Gene3D" id="3.40.50.720">
    <property type="entry name" value="NAD(P)-binding Rossmann-like Domain"/>
    <property type="match status" value="1"/>
</dbReference>
<dbReference type="InterPro" id="IPR050259">
    <property type="entry name" value="SDR"/>
</dbReference>
<proteinExistence type="inferred from homology"/>
<keyword evidence="2" id="KW-0443">Lipid metabolism</keyword>
<evidence type="ECO:0000256" key="1">
    <source>
        <dbReference type="ARBA" id="ARBA00006484"/>
    </source>
</evidence>
<evidence type="ECO:0000256" key="2">
    <source>
        <dbReference type="ARBA" id="ARBA00023221"/>
    </source>
</evidence>
<dbReference type="Proteomes" id="UP000664218">
    <property type="component" value="Unassembled WGS sequence"/>
</dbReference>
<dbReference type="SUPFAM" id="SSF51735">
    <property type="entry name" value="NAD(P)-binding Rossmann-fold domains"/>
    <property type="match status" value="1"/>
</dbReference>
<dbReference type="PANTHER" id="PTHR42879:SF2">
    <property type="entry name" value="3-OXOACYL-[ACYL-CARRIER-PROTEIN] REDUCTASE FABG"/>
    <property type="match status" value="1"/>
</dbReference>
<gene>
    <name evidence="4" type="ORF">J3A84_14560</name>
</gene>
<dbReference type="PRINTS" id="PR00081">
    <property type="entry name" value="GDHRDH"/>
</dbReference>